<evidence type="ECO:0000313" key="3">
    <source>
        <dbReference type="Proteomes" id="UP001139887"/>
    </source>
</evidence>
<feature type="region of interest" description="Disordered" evidence="1">
    <location>
        <begin position="91"/>
        <end position="140"/>
    </location>
</feature>
<evidence type="ECO:0000313" key="2">
    <source>
        <dbReference type="EMBL" id="KAJ2843507.1"/>
    </source>
</evidence>
<dbReference type="Proteomes" id="UP001139887">
    <property type="component" value="Unassembled WGS sequence"/>
</dbReference>
<feature type="non-terminal residue" evidence="2">
    <location>
        <position position="140"/>
    </location>
</feature>
<comment type="caution">
    <text evidence="2">The sequence shown here is derived from an EMBL/GenBank/DDBJ whole genome shotgun (WGS) entry which is preliminary data.</text>
</comment>
<dbReference type="AlphaFoldDB" id="A0A9W8LWJ6"/>
<organism evidence="2 3">
    <name type="scientific">Coemansia brasiliensis</name>
    <dbReference type="NCBI Taxonomy" id="2650707"/>
    <lineage>
        <taxon>Eukaryota</taxon>
        <taxon>Fungi</taxon>
        <taxon>Fungi incertae sedis</taxon>
        <taxon>Zoopagomycota</taxon>
        <taxon>Kickxellomycotina</taxon>
        <taxon>Kickxellomycetes</taxon>
        <taxon>Kickxellales</taxon>
        <taxon>Kickxellaceae</taxon>
        <taxon>Coemansia</taxon>
    </lineage>
</organism>
<protein>
    <submittedName>
        <fullName evidence="2">Uncharacterized protein</fullName>
    </submittedName>
</protein>
<proteinExistence type="predicted"/>
<dbReference type="OrthoDB" id="6247875at2759"/>
<dbReference type="EMBL" id="JANBUW010001388">
    <property type="protein sequence ID" value="KAJ2843507.1"/>
    <property type="molecule type" value="Genomic_DNA"/>
</dbReference>
<accession>A0A9W8LWJ6</accession>
<keyword evidence="3" id="KW-1185">Reference proteome</keyword>
<name>A0A9W8LWJ6_9FUNG</name>
<sequence length="140" mass="16213">MTYSQTPPVESPPQLESVEPISENEKALIRQLRRLKILREEQPQEPRKQQPLCLIKFEGRSYLEIRTGHWPILVPMHMREIAQQCLSENIRRYMPNRNNDQQQQQSPPLTPQPSMTFSGPFTPPMSPPGADDEGPHNYSV</sequence>
<reference evidence="2" key="1">
    <citation type="submission" date="2022-07" db="EMBL/GenBank/DDBJ databases">
        <title>Phylogenomic reconstructions and comparative analyses of Kickxellomycotina fungi.</title>
        <authorList>
            <person name="Reynolds N.K."/>
            <person name="Stajich J.E."/>
            <person name="Barry K."/>
            <person name="Grigoriev I.V."/>
            <person name="Crous P."/>
            <person name="Smith M.E."/>
        </authorList>
    </citation>
    <scope>NUCLEOTIDE SEQUENCE</scope>
    <source>
        <strain evidence="2">NRRL 1566</strain>
    </source>
</reference>
<gene>
    <name evidence="2" type="ORF">IWW36_005540</name>
</gene>
<evidence type="ECO:0000256" key="1">
    <source>
        <dbReference type="SAM" id="MobiDB-lite"/>
    </source>
</evidence>
<feature type="region of interest" description="Disordered" evidence="1">
    <location>
        <begin position="1"/>
        <end position="22"/>
    </location>
</feature>